<evidence type="ECO:0000256" key="6">
    <source>
        <dbReference type="ARBA" id="ARBA00023049"/>
    </source>
</evidence>
<dbReference type="Pfam" id="PF01551">
    <property type="entry name" value="Peptidase_M23"/>
    <property type="match status" value="1"/>
</dbReference>
<dbReference type="RefSeq" id="WP_190293863.1">
    <property type="nucleotide sequence ID" value="NZ_JABFCZ010000031.1"/>
</dbReference>
<dbReference type="Proteomes" id="UP000598467">
    <property type="component" value="Unassembled WGS sequence"/>
</dbReference>
<comment type="caution">
    <text evidence="8">The sequence shown here is derived from an EMBL/GenBank/DDBJ whole genome shotgun (WGS) entry which is preliminary data.</text>
</comment>
<name>A0A926P4D5_9HYPH</name>
<proteinExistence type="predicted"/>
<dbReference type="GO" id="GO:0006508">
    <property type="term" value="P:proteolysis"/>
    <property type="evidence" value="ECO:0007669"/>
    <property type="project" value="UniProtKB-KW"/>
</dbReference>
<evidence type="ECO:0000313" key="8">
    <source>
        <dbReference type="EMBL" id="MBD1549178.1"/>
    </source>
</evidence>
<dbReference type="EMBL" id="JABFCZ010000031">
    <property type="protein sequence ID" value="MBD1549178.1"/>
    <property type="molecule type" value="Genomic_DNA"/>
</dbReference>
<protein>
    <submittedName>
        <fullName evidence="8">M23 family metallopeptidase</fullName>
    </submittedName>
</protein>
<gene>
    <name evidence="8" type="ORF">HK439_23200</name>
</gene>
<dbReference type="PANTHER" id="PTHR21666">
    <property type="entry name" value="PEPTIDASE-RELATED"/>
    <property type="match status" value="1"/>
</dbReference>
<dbReference type="CDD" id="cd12797">
    <property type="entry name" value="M23_peptidase"/>
    <property type="match status" value="1"/>
</dbReference>
<evidence type="ECO:0000256" key="5">
    <source>
        <dbReference type="ARBA" id="ARBA00022833"/>
    </source>
</evidence>
<sequence length="659" mass="72934">MHFGPFHTHHHSTVDLGDIPPLVVYDERQVLPDRKNVSLRWLTGSVLTGITSLVLMGGALFAALDGQYSVTAAPNPDQYAGNAQFAPPSGGPGAKGDRVIRTAEEYANRQVIPVNVVTREGDREHIRVRPYVLISSSLATRKNADLTDVIPPFNPLDMFSDVQVEPKRLATESIFSNADYGAKVEGEVSISLRSFPEDSASIDLDETPDESEVEKSVRQTARFLADSTVETAAKSIVDPGRFDFNLARQPEYARLAVRITPENVSFISKKDDETRYAGMDEKIVPISEDSAISDVLLDNDATQEEAELIQNAFINTYGIDQLVAGQRLRIAYAPSPKTGRMRPERISLYSDTVHKATVARSDTGAYVKAKAPTTFLADAFAEADRISYGGPTPAIYDSIYQTALEQDMPEPLIEELIRVFSFDVDFNSRVQPGDSIEIFYADADKDTDSPPEVLYASLDTGSTKRRFYRFRTPDDGVIDYYDSNGQSAQKFLMRKPVPEGRFRSGFGMRKHPIHGYSKMHTGVDWAAPRGTPIMAAGNGTVIKAGWSSGYGRRTEIRHANGYITTYNHQSGFAKGIHEGVQVRQGQIIGYVGSTGLSTGPHLHYEVKVNDRYVDPMRIRLPRGRVLEGDMLAQFETERLRIDALLDQARRPSRVASAVQ</sequence>
<dbReference type="Gene3D" id="2.70.70.10">
    <property type="entry name" value="Glucose Permease (Domain IIA)"/>
    <property type="match status" value="1"/>
</dbReference>
<accession>A0A926P4D5</accession>
<keyword evidence="5" id="KW-0862">Zinc</keyword>
<dbReference type="PANTHER" id="PTHR21666:SF288">
    <property type="entry name" value="CELL DIVISION PROTEIN YTFB"/>
    <property type="match status" value="1"/>
</dbReference>
<evidence type="ECO:0000259" key="7">
    <source>
        <dbReference type="Pfam" id="PF01551"/>
    </source>
</evidence>
<dbReference type="SUPFAM" id="SSF51261">
    <property type="entry name" value="Duplicated hybrid motif"/>
    <property type="match status" value="1"/>
</dbReference>
<evidence type="ECO:0000256" key="3">
    <source>
        <dbReference type="ARBA" id="ARBA00022723"/>
    </source>
</evidence>
<evidence type="ECO:0000256" key="2">
    <source>
        <dbReference type="ARBA" id="ARBA00022670"/>
    </source>
</evidence>
<keyword evidence="2" id="KW-0645">Protease</keyword>
<keyword evidence="4" id="KW-0378">Hydrolase</keyword>
<keyword evidence="3" id="KW-0479">Metal-binding</keyword>
<dbReference type="InterPro" id="IPR011055">
    <property type="entry name" value="Dup_hybrid_motif"/>
</dbReference>
<comment type="cofactor">
    <cofactor evidence="1">
        <name>Zn(2+)</name>
        <dbReference type="ChEBI" id="CHEBI:29105"/>
    </cofactor>
</comment>
<dbReference type="Gene3D" id="3.10.450.350">
    <property type="match status" value="1"/>
</dbReference>
<dbReference type="InterPro" id="IPR016047">
    <property type="entry name" value="M23ase_b-sheet_dom"/>
</dbReference>
<dbReference type="GO" id="GO:0046872">
    <property type="term" value="F:metal ion binding"/>
    <property type="evidence" value="ECO:0007669"/>
    <property type="project" value="UniProtKB-KW"/>
</dbReference>
<keyword evidence="6" id="KW-0482">Metalloprotease</keyword>
<evidence type="ECO:0000256" key="4">
    <source>
        <dbReference type="ARBA" id="ARBA00022801"/>
    </source>
</evidence>
<dbReference type="AlphaFoldDB" id="A0A926P4D5"/>
<dbReference type="GO" id="GO:0004222">
    <property type="term" value="F:metalloendopeptidase activity"/>
    <property type="evidence" value="ECO:0007669"/>
    <property type="project" value="TreeGrafter"/>
</dbReference>
<dbReference type="InterPro" id="IPR050570">
    <property type="entry name" value="Cell_wall_metabolism_enzyme"/>
</dbReference>
<evidence type="ECO:0000256" key="1">
    <source>
        <dbReference type="ARBA" id="ARBA00001947"/>
    </source>
</evidence>
<reference evidence="8" key="1">
    <citation type="submission" date="2020-05" db="EMBL/GenBank/DDBJ databases">
        <title>Identification of trans-AT polyketide cluster in two marine bacteria, producers of a novel glutaramide-containing polyketide sesbanimide D and analogs.</title>
        <authorList>
            <person name="Kacar D."/>
            <person name="Rodriguez P."/>
            <person name="Canedo L."/>
            <person name="Gonzalez E."/>
            <person name="Galan B."/>
            <person name="De La Calle F."/>
            <person name="Garcia J.L."/>
        </authorList>
    </citation>
    <scope>NUCLEOTIDE SEQUENCE</scope>
    <source>
        <strain evidence="8">PHM038</strain>
    </source>
</reference>
<evidence type="ECO:0000313" key="9">
    <source>
        <dbReference type="Proteomes" id="UP000598467"/>
    </source>
</evidence>
<organism evidence="8 9">
    <name type="scientific">Roseibium aggregatum</name>
    <dbReference type="NCBI Taxonomy" id="187304"/>
    <lineage>
        <taxon>Bacteria</taxon>
        <taxon>Pseudomonadati</taxon>
        <taxon>Pseudomonadota</taxon>
        <taxon>Alphaproteobacteria</taxon>
        <taxon>Hyphomicrobiales</taxon>
        <taxon>Stappiaceae</taxon>
        <taxon>Roseibium</taxon>
    </lineage>
</organism>
<feature type="domain" description="M23ase beta-sheet core" evidence="7">
    <location>
        <begin position="518"/>
        <end position="615"/>
    </location>
</feature>